<accession>A0A553PA75</accession>
<dbReference type="PROSITE" id="PS51065">
    <property type="entry name" value="NHR"/>
    <property type="match status" value="2"/>
</dbReference>
<dbReference type="InterPro" id="IPR006573">
    <property type="entry name" value="NHR_dom"/>
</dbReference>
<feature type="compositionally biased region" description="Pro residues" evidence="6">
    <location>
        <begin position="259"/>
        <end position="270"/>
    </location>
</feature>
<dbReference type="InterPro" id="IPR043136">
    <property type="entry name" value="B30.2/SPRY_sf"/>
</dbReference>
<keyword evidence="1" id="KW-0479">Metal-binding</keyword>
<evidence type="ECO:0000256" key="5">
    <source>
        <dbReference type="PROSITE-ProRule" id="PRU00175"/>
    </source>
</evidence>
<evidence type="ECO:0000256" key="3">
    <source>
        <dbReference type="ARBA" id="ARBA00022771"/>
    </source>
</evidence>
<feature type="compositionally biased region" description="Pro residues" evidence="6">
    <location>
        <begin position="233"/>
        <end position="243"/>
    </location>
</feature>
<dbReference type="Gene3D" id="2.60.120.920">
    <property type="match status" value="2"/>
</dbReference>
<feature type="domain" description="NHR" evidence="8">
    <location>
        <begin position="328"/>
        <end position="483"/>
    </location>
</feature>
<dbReference type="GO" id="GO:0008270">
    <property type="term" value="F:zinc ion binding"/>
    <property type="evidence" value="ECO:0007669"/>
    <property type="project" value="UniProtKB-KW"/>
</dbReference>
<keyword evidence="10" id="KW-1185">Reference proteome</keyword>
<dbReference type="PROSITE" id="PS50089">
    <property type="entry name" value="ZF_RING_2"/>
    <property type="match status" value="1"/>
</dbReference>
<dbReference type="Proteomes" id="UP000318571">
    <property type="component" value="Chromosome 2"/>
</dbReference>
<evidence type="ECO:0000256" key="4">
    <source>
        <dbReference type="ARBA" id="ARBA00022833"/>
    </source>
</evidence>
<dbReference type="SMART" id="SM00588">
    <property type="entry name" value="NEUZ"/>
    <property type="match status" value="2"/>
</dbReference>
<name>A0A553PA75_TIGCA</name>
<dbReference type="SMART" id="SM00184">
    <property type="entry name" value="RING"/>
    <property type="match status" value="1"/>
</dbReference>
<feature type="domain" description="NHR" evidence="8">
    <location>
        <begin position="48"/>
        <end position="201"/>
    </location>
</feature>
<dbReference type="InterPro" id="IPR037962">
    <property type="entry name" value="Neuralized"/>
</dbReference>
<dbReference type="OMA" id="HTVRGKH"/>
<dbReference type="STRING" id="6832.A0A553PA75"/>
<reference evidence="9 10" key="1">
    <citation type="journal article" date="2018" name="Nat. Ecol. Evol.">
        <title>Genomic signatures of mitonuclear coevolution across populations of Tigriopus californicus.</title>
        <authorList>
            <person name="Barreto F.S."/>
            <person name="Watson E.T."/>
            <person name="Lima T.G."/>
            <person name="Willett C.S."/>
            <person name="Edmands S."/>
            <person name="Li W."/>
            <person name="Burton R.S."/>
        </authorList>
    </citation>
    <scope>NUCLEOTIDE SEQUENCE [LARGE SCALE GENOMIC DNA]</scope>
    <source>
        <strain evidence="9 10">San Diego</strain>
    </source>
</reference>
<proteinExistence type="predicted"/>
<feature type="region of interest" description="Disordered" evidence="6">
    <location>
        <begin position="228"/>
        <end position="288"/>
    </location>
</feature>
<organism evidence="9 10">
    <name type="scientific">Tigriopus californicus</name>
    <name type="common">Marine copepod</name>
    <dbReference type="NCBI Taxonomy" id="6832"/>
    <lineage>
        <taxon>Eukaryota</taxon>
        <taxon>Metazoa</taxon>
        <taxon>Ecdysozoa</taxon>
        <taxon>Arthropoda</taxon>
        <taxon>Crustacea</taxon>
        <taxon>Multicrustacea</taxon>
        <taxon>Hexanauplia</taxon>
        <taxon>Copepoda</taxon>
        <taxon>Harpacticoida</taxon>
        <taxon>Harpacticidae</taxon>
        <taxon>Tigriopus</taxon>
    </lineage>
</organism>
<dbReference type="InterPro" id="IPR013083">
    <property type="entry name" value="Znf_RING/FYVE/PHD"/>
</dbReference>
<dbReference type="PANTHER" id="PTHR12429">
    <property type="entry name" value="NEURALIZED"/>
    <property type="match status" value="1"/>
</dbReference>
<dbReference type="SUPFAM" id="SSF57850">
    <property type="entry name" value="RING/U-box"/>
    <property type="match status" value="1"/>
</dbReference>
<evidence type="ECO:0000259" key="7">
    <source>
        <dbReference type="PROSITE" id="PS50089"/>
    </source>
</evidence>
<protein>
    <recommendedName>
        <fullName evidence="11">RING-type domain-containing protein</fullName>
    </recommendedName>
</protein>
<evidence type="ECO:0000313" key="10">
    <source>
        <dbReference type="Proteomes" id="UP000318571"/>
    </source>
</evidence>
<dbReference type="OrthoDB" id="6078042at2759"/>
<comment type="caution">
    <text evidence="9">The sequence shown here is derived from an EMBL/GenBank/DDBJ whole genome shotgun (WGS) entry which is preliminary data.</text>
</comment>
<evidence type="ECO:0000259" key="8">
    <source>
        <dbReference type="PROSITE" id="PS51065"/>
    </source>
</evidence>
<dbReference type="Pfam" id="PF07177">
    <property type="entry name" value="Neuralized"/>
    <property type="match status" value="2"/>
</dbReference>
<keyword evidence="4" id="KW-0862">Zinc</keyword>
<feature type="domain" description="RING-type" evidence="7">
    <location>
        <begin position="521"/>
        <end position="562"/>
    </location>
</feature>
<dbReference type="PANTHER" id="PTHR12429:SF6">
    <property type="entry name" value="PROTEIN NEURALIZED"/>
    <property type="match status" value="1"/>
</dbReference>
<dbReference type="Gene3D" id="3.30.40.10">
    <property type="entry name" value="Zinc/RING finger domain, C3HC4 (zinc finger)"/>
    <property type="match status" value="1"/>
</dbReference>
<evidence type="ECO:0000256" key="1">
    <source>
        <dbReference type="ARBA" id="ARBA00022723"/>
    </source>
</evidence>
<dbReference type="CDD" id="cd16647">
    <property type="entry name" value="mRING-HC-C3HC5_NEU1"/>
    <property type="match status" value="1"/>
</dbReference>
<dbReference type="Pfam" id="PF13920">
    <property type="entry name" value="zf-C3HC4_3"/>
    <property type="match status" value="1"/>
</dbReference>
<dbReference type="GO" id="GO:0061630">
    <property type="term" value="F:ubiquitin protein ligase activity"/>
    <property type="evidence" value="ECO:0007669"/>
    <property type="project" value="TreeGrafter"/>
</dbReference>
<dbReference type="FunFam" id="2.60.120.920:FF:000005">
    <property type="entry name" value="Putative E3 ubiquitin-protein ligase NEURL1B"/>
    <property type="match status" value="2"/>
</dbReference>
<evidence type="ECO:0008006" key="11">
    <source>
        <dbReference type="Google" id="ProtNLM"/>
    </source>
</evidence>
<evidence type="ECO:0000313" key="9">
    <source>
        <dbReference type="EMBL" id="TRY74580.1"/>
    </source>
</evidence>
<keyword evidence="2" id="KW-0677">Repeat</keyword>
<dbReference type="EMBL" id="VCGU01000005">
    <property type="protein sequence ID" value="TRY74580.1"/>
    <property type="molecule type" value="Genomic_DNA"/>
</dbReference>
<dbReference type="InterPro" id="IPR001841">
    <property type="entry name" value="Znf_RING"/>
</dbReference>
<evidence type="ECO:0000256" key="6">
    <source>
        <dbReference type="SAM" id="MobiDB-lite"/>
    </source>
</evidence>
<sequence>MGERRTKKPGKLKKVLQGVTTAVRITMGNAHSKHLTQSLPPINMDAPPLKFHRKRGDNITLEAGGYKARRRESFCKGIVFSDRPVALGEWVCLRLTDLSDRWNGVVRVGFTNRNPALLGALPKYACPTLTSQPGYWAKALSERYTDSDSVIHYFVAGNGDVHFGAGGMNRGVFFSGVDTRQPLWAMIDLYGNCTGLELVDLRSNLNNYAGISPQNTSDSQAFAPVNPLQQRLVPPPDNRPSPFNPIHRPLEQPNLPQFEHPPPYQFPPQQPSHQPWQRPPQHPTEPVQVLSNHMNDLSLHRPPTSHAQPYNPPNYRSLVSHREVSFRPQSFHFCTGKNAILNESSQVASRNDDEFAQGYVFTGAPIRPGERIVLQVLKTEDSYIGSLAFGLTNCDPSSIDTRELPEDSDMLLDRPEYWVVSKDVANSPSVGDELSFGINPDGTVEFSKNASPSSVFMHVDTSLRLWAFWDIYGHTSKVRILGSTSEPVCSTVQPNLPGDGLTNRPAQRECPNEPLTEPSECTICFERRVDCAVYRCGHMCMCYACAIVQWQGPNGGYCPLCRQAIQDVMRVYRA</sequence>
<gene>
    <name evidence="9" type="ORF">TCAL_04597</name>
</gene>
<dbReference type="AlphaFoldDB" id="A0A553PA75"/>
<keyword evidence="3 5" id="KW-0863">Zinc-finger</keyword>
<evidence type="ECO:0000256" key="2">
    <source>
        <dbReference type="ARBA" id="ARBA00022737"/>
    </source>
</evidence>